<reference evidence="5" key="1">
    <citation type="submission" date="2012-02" db="EMBL/GenBank/DDBJ databases">
        <title>The complete genome of Frateuria aurantia DSM 6220.</title>
        <authorList>
            <consortium name="US DOE Joint Genome Institute (JGI-PGF)"/>
            <person name="Lucas S."/>
            <person name="Copeland A."/>
            <person name="Lapidus A."/>
            <person name="Glavina del Rio T."/>
            <person name="Dalin E."/>
            <person name="Tice H."/>
            <person name="Bruce D."/>
            <person name="Goodwin L."/>
            <person name="Pitluck S."/>
            <person name="Peters L."/>
            <person name="Ovchinnikova G."/>
            <person name="Teshima H."/>
            <person name="Kyrpides N."/>
            <person name="Mavromatis K."/>
            <person name="Ivanova N."/>
            <person name="Brettin T."/>
            <person name="Detter J.C."/>
            <person name="Han C."/>
            <person name="Larimer F."/>
            <person name="Land M."/>
            <person name="Hauser L."/>
            <person name="Markowitz V."/>
            <person name="Cheng J.-F."/>
            <person name="Hugenholtz P."/>
            <person name="Woyke T."/>
            <person name="Wu D."/>
            <person name="Brambilla E."/>
            <person name="Klenk H.-P."/>
            <person name="Eisen J.A."/>
        </authorList>
    </citation>
    <scope>NUCLEOTIDE SEQUENCE</scope>
    <source>
        <strain evidence="5">DSM 6220</strain>
    </source>
</reference>
<dbReference type="Proteomes" id="UP000005234">
    <property type="component" value="Chromosome"/>
</dbReference>
<dbReference type="SMART" id="SM00422">
    <property type="entry name" value="HTH_MERR"/>
    <property type="match status" value="1"/>
</dbReference>
<dbReference type="AlphaFoldDB" id="H8KYB2"/>
<evidence type="ECO:0000256" key="2">
    <source>
        <dbReference type="ARBA" id="ARBA00023125"/>
    </source>
</evidence>
<dbReference type="SUPFAM" id="SSF46955">
    <property type="entry name" value="Putative DNA-binding domain"/>
    <property type="match status" value="1"/>
</dbReference>
<evidence type="ECO:0000313" key="6">
    <source>
        <dbReference type="Proteomes" id="UP000005234"/>
    </source>
</evidence>
<dbReference type="InterPro" id="IPR009061">
    <property type="entry name" value="DNA-bd_dom_put_sf"/>
</dbReference>
<dbReference type="HOGENOM" id="CLU_060077_2_0_6"/>
<dbReference type="EMBL" id="CP003350">
    <property type="protein sequence ID" value="AFC86107.1"/>
    <property type="molecule type" value="Genomic_DNA"/>
</dbReference>
<dbReference type="PROSITE" id="PS00552">
    <property type="entry name" value="HTH_MERR_1"/>
    <property type="match status" value="1"/>
</dbReference>
<feature type="domain" description="HTH merR-type" evidence="4">
    <location>
        <begin position="1"/>
        <end position="69"/>
    </location>
</feature>
<evidence type="ECO:0000313" key="5">
    <source>
        <dbReference type="EMBL" id="AFC86107.1"/>
    </source>
</evidence>
<protein>
    <submittedName>
        <fullName evidence="5">Putative transcriptional regulator</fullName>
    </submittedName>
</protein>
<evidence type="ECO:0000256" key="1">
    <source>
        <dbReference type="ARBA" id="ARBA00023015"/>
    </source>
</evidence>
<dbReference type="KEGG" id="fau:Fraau_1697"/>
<keyword evidence="3" id="KW-0804">Transcription</keyword>
<dbReference type="PANTHER" id="PTHR30204:SF94">
    <property type="entry name" value="HEAVY METAL-DEPENDENT TRANSCRIPTIONAL REGULATOR HI_0293-RELATED"/>
    <property type="match status" value="1"/>
</dbReference>
<proteinExistence type="predicted"/>
<dbReference type="GO" id="GO:0003677">
    <property type="term" value="F:DNA binding"/>
    <property type="evidence" value="ECO:0007669"/>
    <property type="project" value="UniProtKB-KW"/>
</dbReference>
<dbReference type="PRINTS" id="PR00040">
    <property type="entry name" value="HTHMERR"/>
</dbReference>
<dbReference type="PROSITE" id="PS50937">
    <property type="entry name" value="HTH_MERR_2"/>
    <property type="match status" value="1"/>
</dbReference>
<evidence type="ECO:0000259" key="4">
    <source>
        <dbReference type="PROSITE" id="PS50937"/>
    </source>
</evidence>
<evidence type="ECO:0000256" key="3">
    <source>
        <dbReference type="ARBA" id="ARBA00023163"/>
    </source>
</evidence>
<organism evidence="5 6">
    <name type="scientific">Frateuria aurantia (strain ATCC 33424 / DSM 6220 / KCTC 2777 / LMG 1558 / NBRC 3245 / NCIMB 13370)</name>
    <name type="common">Acetobacter aurantius</name>
    <dbReference type="NCBI Taxonomy" id="767434"/>
    <lineage>
        <taxon>Bacteria</taxon>
        <taxon>Pseudomonadati</taxon>
        <taxon>Pseudomonadota</taxon>
        <taxon>Gammaproteobacteria</taxon>
        <taxon>Lysobacterales</taxon>
        <taxon>Rhodanobacteraceae</taxon>
        <taxon>Frateuria</taxon>
    </lineage>
</organism>
<keyword evidence="1" id="KW-0805">Transcription regulation</keyword>
<keyword evidence="2" id="KW-0238">DNA-binding</keyword>
<dbReference type="PANTHER" id="PTHR30204">
    <property type="entry name" value="REDOX-CYCLING DRUG-SENSING TRANSCRIPTIONAL ACTIVATOR SOXR"/>
    <property type="match status" value="1"/>
</dbReference>
<dbReference type="GO" id="GO:0003700">
    <property type="term" value="F:DNA-binding transcription factor activity"/>
    <property type="evidence" value="ECO:0007669"/>
    <property type="project" value="InterPro"/>
</dbReference>
<dbReference type="OrthoDB" id="9808480at2"/>
<accession>H8KYB2</accession>
<dbReference type="STRING" id="767434.Fraau_1697"/>
<dbReference type="eggNOG" id="COG0789">
    <property type="taxonomic scope" value="Bacteria"/>
</dbReference>
<dbReference type="Pfam" id="PF13411">
    <property type="entry name" value="MerR_1"/>
    <property type="match status" value="1"/>
</dbReference>
<name>H8KYB2_FRAAD</name>
<dbReference type="RefSeq" id="WP_014403112.1">
    <property type="nucleotide sequence ID" value="NC_017033.1"/>
</dbReference>
<sequence length="141" mass="15761">MSIGRLATASGVAIDTIRFYEKEGLLPPAERSAAGYRQFDGQALRRLQFVREAKQLGFSLDEIRQLLALSTDREAGVQGVQQRARQRLIELDQRIRELTRMREALAGLVEACPGQGDPEHCPILMSLQGRVCHPSESDRES</sequence>
<dbReference type="Gene3D" id="1.10.1660.10">
    <property type="match status" value="1"/>
</dbReference>
<dbReference type="InterPro" id="IPR000551">
    <property type="entry name" value="MerR-type_HTH_dom"/>
</dbReference>
<keyword evidence="6" id="KW-1185">Reference proteome</keyword>
<dbReference type="InterPro" id="IPR047057">
    <property type="entry name" value="MerR_fam"/>
</dbReference>
<dbReference type="CDD" id="cd04770">
    <property type="entry name" value="HTH_HMRTR"/>
    <property type="match status" value="1"/>
</dbReference>
<gene>
    <name evidence="5" type="ordered locus">Fraau_1697</name>
</gene>